<proteinExistence type="predicted"/>
<accession>A0A4U7AV72</accession>
<keyword evidence="1" id="KW-0732">Signal</keyword>
<evidence type="ECO:0000313" key="2">
    <source>
        <dbReference type="EMBL" id="TKX18947.1"/>
    </source>
</evidence>
<dbReference type="Proteomes" id="UP000308133">
    <property type="component" value="Unassembled WGS sequence"/>
</dbReference>
<evidence type="ECO:0000256" key="1">
    <source>
        <dbReference type="SAM" id="SignalP"/>
    </source>
</evidence>
<organism evidence="2 3">
    <name type="scientific">Elsinoe australis</name>
    <dbReference type="NCBI Taxonomy" id="40998"/>
    <lineage>
        <taxon>Eukaryota</taxon>
        <taxon>Fungi</taxon>
        <taxon>Dikarya</taxon>
        <taxon>Ascomycota</taxon>
        <taxon>Pezizomycotina</taxon>
        <taxon>Dothideomycetes</taxon>
        <taxon>Dothideomycetidae</taxon>
        <taxon>Myriangiales</taxon>
        <taxon>Elsinoaceae</taxon>
        <taxon>Elsinoe</taxon>
    </lineage>
</organism>
<feature type="signal peptide" evidence="1">
    <location>
        <begin position="1"/>
        <end position="31"/>
    </location>
</feature>
<gene>
    <name evidence="2" type="ORF">C1H76_8836</name>
</gene>
<protein>
    <submittedName>
        <fullName evidence="2">Uncharacterized protein</fullName>
    </submittedName>
</protein>
<sequence>MALLRLTFCSVLRTVLLTLCCFHTILSPVAAYHTHGTWIDRDNEQMKDVVLGIGIDLAPTYGTIAISLSNGTTFGVAKIDGSEEYKETIHRLSLHCSKHIAPPYDNLGDFWNDIPRQELRKWRKSFGFPASADLGVLAEMMANLQDRVNHLLGGISIGSAVVTLPHLAAVYNEDIIDALEHVGLGSCKIWFFDRLLYHSTTAYAGNGLGFCSNFTDAASCLEHSDHAPRDGFLVVLYTPDALTVAYPIVKGAYLLWEPLYRIKLSFDLGSKKLLSLQSPEEIEEYWELLKEAILEVPVVRRYDPPNKIILLGEIAAVPELKEKVKGAMAVLTDRDIPILDHDPVYLAARGAADFAKRAPWTDQWWEIGANRSRNSTFPIKVPALLKQDLGLAGPRGLD</sequence>
<comment type="caution">
    <text evidence="2">The sequence shown here is derived from an EMBL/GenBank/DDBJ whole genome shotgun (WGS) entry which is preliminary data.</text>
</comment>
<feature type="chain" id="PRO_5020757294" evidence="1">
    <location>
        <begin position="32"/>
        <end position="398"/>
    </location>
</feature>
<dbReference type="AlphaFoldDB" id="A0A4U7AV72"/>
<name>A0A4U7AV72_9PEZI</name>
<dbReference type="EMBL" id="PTQR01000123">
    <property type="protein sequence ID" value="TKX18947.1"/>
    <property type="molecule type" value="Genomic_DNA"/>
</dbReference>
<evidence type="ECO:0000313" key="3">
    <source>
        <dbReference type="Proteomes" id="UP000308133"/>
    </source>
</evidence>
<reference evidence="2 3" key="1">
    <citation type="submission" date="2018-02" db="EMBL/GenBank/DDBJ databases">
        <title>Draft genome sequences of Elsinoe sp., causing black scab on jojoba.</title>
        <authorList>
            <person name="Stodart B."/>
            <person name="Jeffress S."/>
            <person name="Ash G."/>
            <person name="Arun Chinnappa K."/>
        </authorList>
    </citation>
    <scope>NUCLEOTIDE SEQUENCE [LARGE SCALE GENOMIC DNA]</scope>
    <source>
        <strain evidence="2 3">Hillstone_2</strain>
    </source>
</reference>